<dbReference type="Gene3D" id="3.10.20.30">
    <property type="match status" value="1"/>
</dbReference>
<dbReference type="InterPro" id="IPR003749">
    <property type="entry name" value="ThiS/MoaD-like"/>
</dbReference>
<dbReference type="Proteomes" id="UP001501074">
    <property type="component" value="Unassembled WGS sequence"/>
</dbReference>
<evidence type="ECO:0000313" key="1">
    <source>
        <dbReference type="EMBL" id="GAA3631886.1"/>
    </source>
</evidence>
<protein>
    <submittedName>
        <fullName evidence="1">MoaD/ThiS family protein</fullName>
    </submittedName>
</protein>
<evidence type="ECO:0000313" key="2">
    <source>
        <dbReference type="Proteomes" id="UP001501074"/>
    </source>
</evidence>
<reference evidence="2" key="1">
    <citation type="journal article" date="2019" name="Int. J. Syst. Evol. Microbiol.">
        <title>The Global Catalogue of Microorganisms (GCM) 10K type strain sequencing project: providing services to taxonomists for standard genome sequencing and annotation.</title>
        <authorList>
            <consortium name="The Broad Institute Genomics Platform"/>
            <consortium name="The Broad Institute Genome Sequencing Center for Infectious Disease"/>
            <person name="Wu L."/>
            <person name="Ma J."/>
        </authorList>
    </citation>
    <scope>NUCLEOTIDE SEQUENCE [LARGE SCALE GENOMIC DNA]</scope>
    <source>
        <strain evidence="2">JCM 16902</strain>
    </source>
</reference>
<sequence length="101" mass="10562">MGDTRTTSDNTTDHSNLTTGLVTIRYFAGARAAAGVESEHLSIAGPTPLDELLLHLAERHGADLARVLKASSFLVDEVAGDRRRVVPVGAVVDVLPPFAGG</sequence>
<accession>A0ABP7AHG1</accession>
<dbReference type="InterPro" id="IPR016155">
    <property type="entry name" value="Mopterin_synth/thiamin_S_b"/>
</dbReference>
<organism evidence="1 2">
    <name type="scientific">Kineosporia mesophila</name>
    <dbReference type="NCBI Taxonomy" id="566012"/>
    <lineage>
        <taxon>Bacteria</taxon>
        <taxon>Bacillati</taxon>
        <taxon>Actinomycetota</taxon>
        <taxon>Actinomycetes</taxon>
        <taxon>Kineosporiales</taxon>
        <taxon>Kineosporiaceae</taxon>
        <taxon>Kineosporia</taxon>
    </lineage>
</organism>
<comment type="caution">
    <text evidence="1">The sequence shown here is derived from an EMBL/GenBank/DDBJ whole genome shotgun (WGS) entry which is preliminary data.</text>
</comment>
<dbReference type="Pfam" id="PF02597">
    <property type="entry name" value="ThiS"/>
    <property type="match status" value="1"/>
</dbReference>
<dbReference type="RefSeq" id="WP_231484022.1">
    <property type="nucleotide sequence ID" value="NZ_BAAAZO010000011.1"/>
</dbReference>
<dbReference type="InterPro" id="IPR012675">
    <property type="entry name" value="Beta-grasp_dom_sf"/>
</dbReference>
<proteinExistence type="predicted"/>
<name>A0ABP7AHG1_9ACTN</name>
<gene>
    <name evidence="1" type="ORF">GCM10022223_57490</name>
</gene>
<dbReference type="EMBL" id="BAAAZO010000011">
    <property type="protein sequence ID" value="GAA3631886.1"/>
    <property type="molecule type" value="Genomic_DNA"/>
</dbReference>
<keyword evidence="2" id="KW-1185">Reference proteome</keyword>
<dbReference type="SUPFAM" id="SSF54285">
    <property type="entry name" value="MoaD/ThiS"/>
    <property type="match status" value="1"/>
</dbReference>